<protein>
    <submittedName>
        <fullName evidence="1">Uncharacterized protein</fullName>
    </submittedName>
</protein>
<dbReference type="Proteomes" id="UP001732700">
    <property type="component" value="Chromosome 5C"/>
</dbReference>
<evidence type="ECO:0000313" key="2">
    <source>
        <dbReference type="Proteomes" id="UP001732700"/>
    </source>
</evidence>
<sequence>MHQRYNRVSPLLETWPGYRGYLGHHARKLDEDSEHLTQIQKRRCLAKVDDGAGCVRGNSFGQAPAQSTERAAKILKHLDTLAPSQNEGTTEIKQGHRNAVDAEDSSSRRKEMSSQGSLLEPTLSLIQDCSLSVAAKFTPAAIDGKTVVAILENKLSSELASPKYSLKVDNRNRSTVSLRQSIDRIEKSEPAIEEHTAKNSGTTNKENPPTFSLQSYSPNLVLSREIDKSKMPASSNGFSFPIIAALDAHSQAPRTPTMASPSALLVGRISKGVSEEGSTSNKHDKKLNGEIPTISSKTAGHVPSFTSNPVFSVLNSKPTTLSNGLAHTASAVLPSNGLNNPFFSTNAGSSTSSLLQFSFQPGFQTSSTSAQQSGGIQSKEEPVTTLPFSMHTNSTGGSFTFSNTGPSSSSTSSKIFAGTTSQSAGAPPSGISSAPFSFSLKFGAASFLAVQDKSKTESSSTPLNFSPQSGSGSSAASLEKSKVTSSESAMLSGNMCTQAGSSNSLSTQSSASKSNSISPEKSNMASLPSFANSQFSSAPSSSSPFCSSSVVPFAATSGTTSVNTPLSLPATSSALGPSKAFSASPFSIPNAGSAISPFSSTSSTVSSFTSATPAVPNPSPSTPLFGSTSPSDQMNGGHMAGEGNQSPFSTTPPYGFQSNSPLTPVFSMPATQFASTTSTTSPGIFQFGQQSQASPGVFSMGSVRDNDKSGRRIIKVKRKK</sequence>
<proteinExistence type="predicted"/>
<evidence type="ECO:0000313" key="1">
    <source>
        <dbReference type="EnsemblPlants" id="AVESA.00010b.r2.5CG0911620.1.CDS"/>
    </source>
</evidence>
<name>A0ACD5Y8F4_AVESA</name>
<reference evidence="1" key="1">
    <citation type="submission" date="2021-05" db="EMBL/GenBank/DDBJ databases">
        <authorList>
            <person name="Scholz U."/>
            <person name="Mascher M."/>
            <person name="Fiebig A."/>
        </authorList>
    </citation>
    <scope>NUCLEOTIDE SEQUENCE [LARGE SCALE GENOMIC DNA]</scope>
</reference>
<organism evidence="1 2">
    <name type="scientific">Avena sativa</name>
    <name type="common">Oat</name>
    <dbReference type="NCBI Taxonomy" id="4498"/>
    <lineage>
        <taxon>Eukaryota</taxon>
        <taxon>Viridiplantae</taxon>
        <taxon>Streptophyta</taxon>
        <taxon>Embryophyta</taxon>
        <taxon>Tracheophyta</taxon>
        <taxon>Spermatophyta</taxon>
        <taxon>Magnoliopsida</taxon>
        <taxon>Liliopsida</taxon>
        <taxon>Poales</taxon>
        <taxon>Poaceae</taxon>
        <taxon>BOP clade</taxon>
        <taxon>Pooideae</taxon>
        <taxon>Poodae</taxon>
        <taxon>Poeae</taxon>
        <taxon>Poeae Chloroplast Group 1 (Aveneae type)</taxon>
        <taxon>Aveninae</taxon>
        <taxon>Avena</taxon>
    </lineage>
</organism>
<keyword evidence="2" id="KW-1185">Reference proteome</keyword>
<accession>A0ACD5Y8F4</accession>
<dbReference type="EnsemblPlants" id="AVESA.00010b.r2.5CG0911620.1">
    <property type="protein sequence ID" value="AVESA.00010b.r2.5CG0911620.1.CDS"/>
    <property type="gene ID" value="AVESA.00010b.r2.5CG0911620"/>
</dbReference>
<reference evidence="1" key="2">
    <citation type="submission" date="2025-09" db="UniProtKB">
        <authorList>
            <consortium name="EnsemblPlants"/>
        </authorList>
    </citation>
    <scope>IDENTIFICATION</scope>
</reference>